<feature type="compositionally biased region" description="Basic and acidic residues" evidence="1">
    <location>
        <begin position="128"/>
        <end position="137"/>
    </location>
</feature>
<feature type="non-terminal residue" evidence="2">
    <location>
        <position position="212"/>
    </location>
</feature>
<protein>
    <submittedName>
        <fullName evidence="2">Uncharacterized protein</fullName>
    </submittedName>
</protein>
<sequence length="212" mass="23054">MIVMDIIKILGLYYDLKNQQQLLNKAQNCVIILKITQFLQYKEVKYSAVDEVGDDGVEGEAEANDEEHHDRDDDALVVAEAGERRLLGAELLLAGLPGLDEAEGGGEEDDEAEEPGEVDDLADAPEEAGQHSSRDDARELDDDVKPLLLLRVGEEGGDVVGHRDTVEGDRAQDVDRGQQSDDVGDRGGPGGLARGVPFLSVPLDEVERDKLR</sequence>
<feature type="compositionally biased region" description="Acidic residues" evidence="1">
    <location>
        <begin position="100"/>
        <end position="126"/>
    </location>
</feature>
<reference evidence="2" key="1">
    <citation type="journal article" date="2014" name="PLoS Genet.">
        <title>The Genome of Spironucleus salmonicida Highlights a Fish Pathogen Adapted to Fluctuating Environments.</title>
        <authorList>
            <person name="Xu F."/>
            <person name="Jerlstrom-Hultqvist J."/>
            <person name="Einarsson E."/>
            <person name="Astvaldsson A."/>
            <person name="Svard S.G."/>
            <person name="Andersson J.O."/>
        </authorList>
    </citation>
    <scope>NUCLEOTIDE SEQUENCE</scope>
</reference>
<dbReference type="AlphaFoldDB" id="V6LV41"/>
<evidence type="ECO:0000256" key="1">
    <source>
        <dbReference type="SAM" id="MobiDB-lite"/>
    </source>
</evidence>
<name>V6LV41_9EUKA</name>
<evidence type="ECO:0000313" key="2">
    <source>
        <dbReference type="EMBL" id="EST48450.1"/>
    </source>
</evidence>
<proteinExistence type="predicted"/>
<organism evidence="2">
    <name type="scientific">Spironucleus salmonicida</name>
    <dbReference type="NCBI Taxonomy" id="348837"/>
    <lineage>
        <taxon>Eukaryota</taxon>
        <taxon>Metamonada</taxon>
        <taxon>Diplomonadida</taxon>
        <taxon>Hexamitidae</taxon>
        <taxon>Hexamitinae</taxon>
        <taxon>Spironucleus</taxon>
    </lineage>
</organism>
<accession>V6LV41</accession>
<dbReference type="EMBL" id="KI545985">
    <property type="protein sequence ID" value="EST48450.1"/>
    <property type="molecule type" value="Genomic_DNA"/>
</dbReference>
<feature type="region of interest" description="Disordered" evidence="1">
    <location>
        <begin position="98"/>
        <end position="212"/>
    </location>
</feature>
<gene>
    <name evidence="2" type="ORF">SS50377_11400</name>
</gene>
<feature type="compositionally biased region" description="Basic and acidic residues" evidence="1">
    <location>
        <begin position="160"/>
        <end position="185"/>
    </location>
</feature>